<evidence type="ECO:0000313" key="3">
    <source>
        <dbReference type="Proteomes" id="UP000799421"/>
    </source>
</evidence>
<organism evidence="2 3">
    <name type="scientific">Piedraia hortae CBS 480.64</name>
    <dbReference type="NCBI Taxonomy" id="1314780"/>
    <lineage>
        <taxon>Eukaryota</taxon>
        <taxon>Fungi</taxon>
        <taxon>Dikarya</taxon>
        <taxon>Ascomycota</taxon>
        <taxon>Pezizomycotina</taxon>
        <taxon>Dothideomycetes</taxon>
        <taxon>Dothideomycetidae</taxon>
        <taxon>Capnodiales</taxon>
        <taxon>Piedraiaceae</taxon>
        <taxon>Piedraia</taxon>
    </lineage>
</organism>
<dbReference type="EMBL" id="MU005999">
    <property type="protein sequence ID" value="KAF2859009.1"/>
    <property type="molecule type" value="Genomic_DNA"/>
</dbReference>
<keyword evidence="3" id="KW-1185">Reference proteome</keyword>
<evidence type="ECO:0008006" key="4">
    <source>
        <dbReference type="Google" id="ProtNLM"/>
    </source>
</evidence>
<name>A0A6A7BW98_9PEZI</name>
<gene>
    <name evidence="2" type="ORF">K470DRAFT_259289</name>
</gene>
<proteinExistence type="predicted"/>
<dbReference type="AlphaFoldDB" id="A0A6A7BW98"/>
<reference evidence="2" key="1">
    <citation type="journal article" date="2020" name="Stud. Mycol.">
        <title>101 Dothideomycetes genomes: a test case for predicting lifestyles and emergence of pathogens.</title>
        <authorList>
            <person name="Haridas S."/>
            <person name="Albert R."/>
            <person name="Binder M."/>
            <person name="Bloem J."/>
            <person name="Labutti K."/>
            <person name="Salamov A."/>
            <person name="Andreopoulos B."/>
            <person name="Baker S."/>
            <person name="Barry K."/>
            <person name="Bills G."/>
            <person name="Bluhm B."/>
            <person name="Cannon C."/>
            <person name="Castanera R."/>
            <person name="Culley D."/>
            <person name="Daum C."/>
            <person name="Ezra D."/>
            <person name="Gonzalez J."/>
            <person name="Henrissat B."/>
            <person name="Kuo A."/>
            <person name="Liang C."/>
            <person name="Lipzen A."/>
            <person name="Lutzoni F."/>
            <person name="Magnuson J."/>
            <person name="Mondo S."/>
            <person name="Nolan M."/>
            <person name="Ohm R."/>
            <person name="Pangilinan J."/>
            <person name="Park H.-J."/>
            <person name="Ramirez L."/>
            <person name="Alfaro M."/>
            <person name="Sun H."/>
            <person name="Tritt A."/>
            <person name="Yoshinaga Y."/>
            <person name="Zwiers L.-H."/>
            <person name="Turgeon B."/>
            <person name="Goodwin S."/>
            <person name="Spatafora J."/>
            <person name="Crous P."/>
            <person name="Grigoriev I."/>
        </authorList>
    </citation>
    <scope>NUCLEOTIDE SEQUENCE</scope>
    <source>
        <strain evidence="2">CBS 480.64</strain>
    </source>
</reference>
<keyword evidence="1" id="KW-1133">Transmembrane helix</keyword>
<feature type="transmembrane region" description="Helical" evidence="1">
    <location>
        <begin position="81"/>
        <end position="102"/>
    </location>
</feature>
<dbReference type="OrthoDB" id="5366688at2759"/>
<dbReference type="Proteomes" id="UP000799421">
    <property type="component" value="Unassembled WGS sequence"/>
</dbReference>
<feature type="transmembrane region" description="Helical" evidence="1">
    <location>
        <begin position="54"/>
        <end position="74"/>
    </location>
</feature>
<protein>
    <recommendedName>
        <fullName evidence="4">MARVEL domain-containing protein</fullName>
    </recommendedName>
</protein>
<sequence length="199" mass="20926">MVAVPAYGAAPLAKTFVVTRGLSLIAIICIVGLTANFVSQIVGSNVDPPHEIVGTLVITCMAGLYCFISVPYFYSNANVGLLVMTGLDLCLWLSFVVISLVLGKPISFLQCQTLPNISAAANAQLSSAYTLSLASNLGKSGSTLGLQNWAGSTRVNCYETKALWGLCIALAILYTCSSIILPTLWYKARRAAGGPKSVV</sequence>
<feature type="transmembrane region" description="Helical" evidence="1">
    <location>
        <begin position="162"/>
        <end position="186"/>
    </location>
</feature>
<keyword evidence="1" id="KW-0812">Transmembrane</keyword>
<keyword evidence="1" id="KW-0472">Membrane</keyword>
<accession>A0A6A7BW98</accession>
<feature type="transmembrane region" description="Helical" evidence="1">
    <location>
        <begin position="21"/>
        <end position="42"/>
    </location>
</feature>
<evidence type="ECO:0000313" key="2">
    <source>
        <dbReference type="EMBL" id="KAF2859009.1"/>
    </source>
</evidence>
<evidence type="ECO:0000256" key="1">
    <source>
        <dbReference type="SAM" id="Phobius"/>
    </source>
</evidence>